<gene>
    <name evidence="2" type="ORF">LSALG_LOCUS15234</name>
</gene>
<keyword evidence="1" id="KW-0472">Membrane</keyword>
<dbReference type="EMBL" id="OX465079">
    <property type="protein sequence ID" value="CAI9275193.1"/>
    <property type="molecule type" value="Genomic_DNA"/>
</dbReference>
<dbReference type="PANTHER" id="PTHR34781:SF2">
    <property type="entry name" value="TRANSMEMBRANE PROTEIN"/>
    <property type="match status" value="1"/>
</dbReference>
<dbReference type="AlphaFoldDB" id="A0AA35YJS7"/>
<keyword evidence="3" id="KW-1185">Reference proteome</keyword>
<keyword evidence="1" id="KW-1133">Transmembrane helix</keyword>
<name>A0AA35YJS7_LACSI</name>
<dbReference type="PANTHER" id="PTHR34781">
    <property type="entry name" value="TRANSMEMBRANE PROTEIN"/>
    <property type="match status" value="1"/>
</dbReference>
<keyword evidence="1" id="KW-0812">Transmembrane</keyword>
<accession>A0AA35YJS7</accession>
<dbReference type="Proteomes" id="UP001177003">
    <property type="component" value="Chromosome 3"/>
</dbReference>
<organism evidence="2 3">
    <name type="scientific">Lactuca saligna</name>
    <name type="common">Willowleaf lettuce</name>
    <dbReference type="NCBI Taxonomy" id="75948"/>
    <lineage>
        <taxon>Eukaryota</taxon>
        <taxon>Viridiplantae</taxon>
        <taxon>Streptophyta</taxon>
        <taxon>Embryophyta</taxon>
        <taxon>Tracheophyta</taxon>
        <taxon>Spermatophyta</taxon>
        <taxon>Magnoliopsida</taxon>
        <taxon>eudicotyledons</taxon>
        <taxon>Gunneridae</taxon>
        <taxon>Pentapetalae</taxon>
        <taxon>asterids</taxon>
        <taxon>campanulids</taxon>
        <taxon>Asterales</taxon>
        <taxon>Asteraceae</taxon>
        <taxon>Cichorioideae</taxon>
        <taxon>Cichorieae</taxon>
        <taxon>Lactucinae</taxon>
        <taxon>Lactuca</taxon>
    </lineage>
</organism>
<sequence length="133" mass="14757">MMTRQPHQDDQQSRVFYELSALILNLLRHPPTPIQFSDEVSTSTRRQPRPAPLSQITPAGFASLLLGISLALMLCGSITFFIGFLLMPWVLGLVMLFYVAGIISSISMLGRAIFCHTLSPSSPRKSVPAWKLL</sequence>
<reference evidence="2" key="1">
    <citation type="submission" date="2023-04" db="EMBL/GenBank/DDBJ databases">
        <authorList>
            <person name="Vijverberg K."/>
            <person name="Xiong W."/>
            <person name="Schranz E."/>
        </authorList>
    </citation>
    <scope>NUCLEOTIDE SEQUENCE</scope>
</reference>
<evidence type="ECO:0000256" key="1">
    <source>
        <dbReference type="SAM" id="Phobius"/>
    </source>
</evidence>
<feature type="transmembrane region" description="Helical" evidence="1">
    <location>
        <begin position="89"/>
        <end position="114"/>
    </location>
</feature>
<evidence type="ECO:0000313" key="3">
    <source>
        <dbReference type="Proteomes" id="UP001177003"/>
    </source>
</evidence>
<feature type="transmembrane region" description="Helical" evidence="1">
    <location>
        <begin position="59"/>
        <end position="83"/>
    </location>
</feature>
<proteinExistence type="predicted"/>
<evidence type="ECO:0000313" key="2">
    <source>
        <dbReference type="EMBL" id="CAI9275193.1"/>
    </source>
</evidence>
<protein>
    <submittedName>
        <fullName evidence="2">Uncharacterized protein</fullName>
    </submittedName>
</protein>